<dbReference type="GO" id="GO:0008047">
    <property type="term" value="F:enzyme activator activity"/>
    <property type="evidence" value="ECO:0007669"/>
    <property type="project" value="TreeGrafter"/>
</dbReference>
<dbReference type="GO" id="GO:0000103">
    <property type="term" value="P:sulfate assimilation"/>
    <property type="evidence" value="ECO:0007669"/>
    <property type="project" value="InterPro"/>
</dbReference>
<reference evidence="19" key="1">
    <citation type="submission" date="2023-11" db="EMBL/GenBank/DDBJ databases">
        <authorList>
            <person name="De Vega J J."/>
            <person name="De Vega J J."/>
        </authorList>
    </citation>
    <scope>NUCLEOTIDE SEQUENCE</scope>
</reference>
<dbReference type="SUPFAM" id="SSF52540">
    <property type="entry name" value="P-loop containing nucleoside triphosphate hydrolases"/>
    <property type="match status" value="2"/>
</dbReference>
<evidence type="ECO:0000256" key="8">
    <source>
        <dbReference type="ARBA" id="ARBA00022771"/>
    </source>
</evidence>
<feature type="region of interest" description="Disordered" evidence="15">
    <location>
        <begin position="329"/>
        <end position="352"/>
    </location>
</feature>
<dbReference type="PANTHER" id="PTHR13779:SF7">
    <property type="entry name" value="ATPASE WRNIP1"/>
    <property type="match status" value="1"/>
</dbReference>
<dbReference type="GO" id="GO:0003677">
    <property type="term" value="F:DNA binding"/>
    <property type="evidence" value="ECO:0007669"/>
    <property type="project" value="InterPro"/>
</dbReference>
<evidence type="ECO:0000256" key="3">
    <source>
        <dbReference type="ARBA" id="ARBA00022679"/>
    </source>
</evidence>
<evidence type="ECO:0000256" key="1">
    <source>
        <dbReference type="ARBA" id="ARBA00004141"/>
    </source>
</evidence>
<dbReference type="InterPro" id="IPR027417">
    <property type="entry name" value="P-loop_NTPase"/>
</dbReference>
<dbReference type="PANTHER" id="PTHR13779">
    <property type="entry name" value="WERNER HELICASE-INTERACTING PROTEIN 1 FAMILY MEMBER"/>
    <property type="match status" value="1"/>
</dbReference>
<dbReference type="Gene3D" id="1.10.3710.10">
    <property type="entry name" value="DNA polymerase III clamp loader subunits, C-terminal domain"/>
    <property type="match status" value="1"/>
</dbReference>
<dbReference type="InterPro" id="IPR002891">
    <property type="entry name" value="APS"/>
</dbReference>
<evidence type="ECO:0000313" key="20">
    <source>
        <dbReference type="Proteomes" id="UP001295794"/>
    </source>
</evidence>
<evidence type="ECO:0000256" key="6">
    <source>
        <dbReference type="ARBA" id="ARBA00022741"/>
    </source>
</evidence>
<dbReference type="Gene3D" id="1.20.120.1630">
    <property type="match status" value="1"/>
</dbReference>
<evidence type="ECO:0000259" key="17">
    <source>
        <dbReference type="SMART" id="SM00382"/>
    </source>
</evidence>
<dbReference type="InterPro" id="IPR006642">
    <property type="entry name" value="Rad18_UBZ4"/>
</dbReference>
<dbReference type="InterPro" id="IPR003593">
    <property type="entry name" value="AAA+_ATPase"/>
</dbReference>
<dbReference type="GO" id="GO:0004020">
    <property type="term" value="F:adenylylsulfate kinase activity"/>
    <property type="evidence" value="ECO:0007669"/>
    <property type="project" value="InterPro"/>
</dbReference>
<name>A0AAD2GXX6_9AGAR</name>
<dbReference type="FunFam" id="1.20.272.10:FF:000001">
    <property type="entry name" value="Putative AAA family ATPase"/>
    <property type="match status" value="1"/>
</dbReference>
<keyword evidence="10" id="KW-0067">ATP-binding</keyword>
<feature type="compositionally biased region" description="Low complexity" evidence="15">
    <location>
        <begin position="281"/>
        <end position="296"/>
    </location>
</feature>
<dbReference type="InterPro" id="IPR008921">
    <property type="entry name" value="DNA_pol3_clamp-load_cplx_C"/>
</dbReference>
<protein>
    <recommendedName>
        <fullName evidence="14">Protein-S-isoprenylcysteine O-methyltransferase</fullName>
        <ecNumber evidence="14">2.1.1.100</ecNumber>
    </recommendedName>
</protein>
<keyword evidence="7" id="KW-0227">DNA damage</keyword>
<dbReference type="InterPro" id="IPR032423">
    <property type="entry name" value="AAA_assoc_2"/>
</dbReference>
<dbReference type="CDD" id="cd00009">
    <property type="entry name" value="AAA"/>
    <property type="match status" value="1"/>
</dbReference>
<gene>
    <name evidence="19" type="ORF">MYCIT1_LOCUS6246</name>
</gene>
<keyword evidence="4 14" id="KW-0812">Transmembrane</keyword>
<organism evidence="19 20">
    <name type="scientific">Mycena citricolor</name>
    <dbReference type="NCBI Taxonomy" id="2018698"/>
    <lineage>
        <taxon>Eukaryota</taxon>
        <taxon>Fungi</taxon>
        <taxon>Dikarya</taxon>
        <taxon>Basidiomycota</taxon>
        <taxon>Agaricomycotina</taxon>
        <taxon>Agaricomycetes</taxon>
        <taxon>Agaricomycetidae</taxon>
        <taxon>Agaricales</taxon>
        <taxon>Marasmiineae</taxon>
        <taxon>Mycenaceae</taxon>
        <taxon>Mycena</taxon>
    </lineage>
</organism>
<evidence type="ECO:0000256" key="9">
    <source>
        <dbReference type="ARBA" id="ARBA00022833"/>
    </source>
</evidence>
<dbReference type="NCBIfam" id="TIGR00455">
    <property type="entry name" value="apsK"/>
    <property type="match status" value="1"/>
</dbReference>
<keyword evidence="20" id="KW-1185">Reference proteome</keyword>
<dbReference type="SUPFAM" id="SSF48019">
    <property type="entry name" value="post-AAA+ oligomerization domain-like"/>
    <property type="match status" value="1"/>
</dbReference>
<dbReference type="NCBIfam" id="NF003013">
    <property type="entry name" value="PRK03846.1"/>
    <property type="match status" value="1"/>
</dbReference>
<dbReference type="Pfam" id="PF12002">
    <property type="entry name" value="MgsA_C"/>
    <property type="match status" value="1"/>
</dbReference>
<dbReference type="Pfam" id="PF00004">
    <property type="entry name" value="AAA"/>
    <property type="match status" value="1"/>
</dbReference>
<dbReference type="GO" id="GO:0032259">
    <property type="term" value="P:methylation"/>
    <property type="evidence" value="ECO:0007669"/>
    <property type="project" value="UniProtKB-KW"/>
</dbReference>
<evidence type="ECO:0000256" key="12">
    <source>
        <dbReference type="ARBA" id="ARBA00023136"/>
    </source>
</evidence>
<evidence type="ECO:0000256" key="14">
    <source>
        <dbReference type="RuleBase" id="RU362022"/>
    </source>
</evidence>
<keyword evidence="13" id="KW-0234">DNA repair</keyword>
<evidence type="ECO:0000256" key="16">
    <source>
        <dbReference type="SAM" id="SignalP"/>
    </source>
</evidence>
<evidence type="ECO:0000256" key="13">
    <source>
        <dbReference type="ARBA" id="ARBA00023204"/>
    </source>
</evidence>
<dbReference type="SMART" id="SM00382">
    <property type="entry name" value="AAA"/>
    <property type="match status" value="1"/>
</dbReference>
<keyword evidence="14" id="KW-0949">S-adenosyl-L-methionine</keyword>
<proteinExistence type="inferred from homology"/>
<accession>A0AAD2GXX6</accession>
<dbReference type="InterPro" id="IPR007269">
    <property type="entry name" value="ICMT_MeTrfase"/>
</dbReference>
<dbReference type="Proteomes" id="UP001295794">
    <property type="component" value="Unassembled WGS sequence"/>
</dbReference>
<feature type="transmembrane region" description="Helical" evidence="14">
    <location>
        <begin position="165"/>
        <end position="184"/>
    </location>
</feature>
<dbReference type="InterPro" id="IPR003959">
    <property type="entry name" value="ATPase_AAA_core"/>
</dbReference>
<comment type="similarity">
    <text evidence="14">Belongs to the class VI-like SAM-binding methyltransferase superfamily. Isoprenylcysteine carboxyl methyltransferase family.</text>
</comment>
<dbReference type="Pfam" id="PF16193">
    <property type="entry name" value="AAA_assoc_2"/>
    <property type="match status" value="1"/>
</dbReference>
<evidence type="ECO:0000256" key="7">
    <source>
        <dbReference type="ARBA" id="ARBA00022763"/>
    </source>
</evidence>
<dbReference type="CDD" id="cd02027">
    <property type="entry name" value="APSK"/>
    <property type="match status" value="1"/>
</dbReference>
<keyword evidence="12 14" id="KW-0472">Membrane</keyword>
<feature type="chain" id="PRO_5042101313" description="Protein-S-isoprenylcysteine O-methyltransferase" evidence="16">
    <location>
        <begin position="20"/>
        <end position="984"/>
    </location>
</feature>
<feature type="region of interest" description="Disordered" evidence="15">
    <location>
        <begin position="278"/>
        <end position="300"/>
    </location>
</feature>
<dbReference type="CDD" id="cd18139">
    <property type="entry name" value="HLD_clamp_RarA"/>
    <property type="match status" value="1"/>
</dbReference>
<feature type="signal peptide" evidence="16">
    <location>
        <begin position="1"/>
        <end position="19"/>
    </location>
</feature>
<dbReference type="GO" id="GO:0005524">
    <property type="term" value="F:ATP binding"/>
    <property type="evidence" value="ECO:0007669"/>
    <property type="project" value="UniProtKB-KW"/>
</dbReference>
<dbReference type="InterPro" id="IPR059117">
    <property type="entry name" value="APS_kinase_dom"/>
</dbReference>
<evidence type="ECO:0000313" key="19">
    <source>
        <dbReference type="EMBL" id="CAK5265342.1"/>
    </source>
</evidence>
<keyword evidence="14" id="KW-0489">Methyltransferase</keyword>
<comment type="caution">
    <text evidence="14">Lacks conserved residue(s) required for the propagation of feature annotation.</text>
</comment>
<comment type="subcellular location">
    <subcellularLocation>
        <location evidence="14">Endoplasmic reticulum membrane</location>
        <topology evidence="14">Multi-pass membrane protein</topology>
    </subcellularLocation>
    <subcellularLocation>
        <location evidence="1">Membrane</location>
        <topology evidence="1">Multi-pass membrane protein</topology>
    </subcellularLocation>
</comment>
<comment type="caution">
    <text evidence="19">The sequence shown here is derived from an EMBL/GenBank/DDBJ whole genome shotgun (WGS) entry which is preliminary data.</text>
</comment>
<evidence type="ECO:0000256" key="10">
    <source>
        <dbReference type="ARBA" id="ARBA00022840"/>
    </source>
</evidence>
<comment type="similarity">
    <text evidence="2">Belongs to the AAA ATPase family. RarA/MGS1/WRNIP1 subfamily.</text>
</comment>
<evidence type="ECO:0000256" key="5">
    <source>
        <dbReference type="ARBA" id="ARBA00022723"/>
    </source>
</evidence>
<dbReference type="GO" id="GO:0008270">
    <property type="term" value="F:zinc ion binding"/>
    <property type="evidence" value="ECO:0007669"/>
    <property type="project" value="UniProtKB-KW"/>
</dbReference>
<dbReference type="Gene3D" id="3.40.50.300">
    <property type="entry name" value="P-loop containing nucleotide triphosphate hydrolases"/>
    <property type="match status" value="2"/>
</dbReference>
<dbReference type="GO" id="GO:0017116">
    <property type="term" value="F:single-stranded DNA helicase activity"/>
    <property type="evidence" value="ECO:0007669"/>
    <property type="project" value="TreeGrafter"/>
</dbReference>
<dbReference type="AlphaFoldDB" id="A0AAD2GXX6"/>
<evidence type="ECO:0000256" key="4">
    <source>
        <dbReference type="ARBA" id="ARBA00022692"/>
    </source>
</evidence>
<keyword evidence="9" id="KW-0862">Zinc</keyword>
<evidence type="ECO:0000259" key="18">
    <source>
        <dbReference type="SMART" id="SM00734"/>
    </source>
</evidence>
<dbReference type="GO" id="GO:0016887">
    <property type="term" value="F:ATP hydrolysis activity"/>
    <property type="evidence" value="ECO:0007669"/>
    <property type="project" value="InterPro"/>
</dbReference>
<dbReference type="GO" id="GO:0005789">
    <property type="term" value="C:endoplasmic reticulum membrane"/>
    <property type="evidence" value="ECO:0007669"/>
    <property type="project" value="UniProtKB-SubCell"/>
</dbReference>
<dbReference type="Pfam" id="PF01583">
    <property type="entry name" value="APS_kinase"/>
    <property type="match status" value="1"/>
</dbReference>
<dbReference type="SMART" id="SM00734">
    <property type="entry name" value="ZnF_Rad18"/>
    <property type="match status" value="1"/>
</dbReference>
<keyword evidence="14" id="KW-0256">Endoplasmic reticulum</keyword>
<evidence type="ECO:0000256" key="11">
    <source>
        <dbReference type="ARBA" id="ARBA00022989"/>
    </source>
</evidence>
<dbReference type="Gene3D" id="1.20.272.10">
    <property type="match status" value="1"/>
</dbReference>
<comment type="catalytic activity">
    <reaction evidence="14">
        <text>[protein]-C-terminal S-[(2E,6E)-farnesyl]-L-cysteine + S-adenosyl-L-methionine = [protein]-C-terminal S-[(2E,6E)-farnesyl]-L-cysteine methyl ester + S-adenosyl-L-homocysteine</text>
        <dbReference type="Rhea" id="RHEA:21672"/>
        <dbReference type="Rhea" id="RHEA-COMP:12125"/>
        <dbReference type="Rhea" id="RHEA-COMP:12126"/>
        <dbReference type="ChEBI" id="CHEBI:57856"/>
        <dbReference type="ChEBI" id="CHEBI:59789"/>
        <dbReference type="ChEBI" id="CHEBI:90510"/>
        <dbReference type="ChEBI" id="CHEBI:90511"/>
        <dbReference type="EC" id="2.1.1.100"/>
    </reaction>
</comment>
<feature type="domain" description="UBZ4-type" evidence="18">
    <location>
        <begin position="248"/>
        <end position="272"/>
    </location>
</feature>
<dbReference type="GO" id="GO:0005634">
    <property type="term" value="C:nucleus"/>
    <property type="evidence" value="ECO:0007669"/>
    <property type="project" value="TreeGrafter"/>
</dbReference>
<feature type="transmembrane region" description="Helical" evidence="14">
    <location>
        <begin position="196"/>
        <end position="218"/>
    </location>
</feature>
<sequence>MAWIKIPCILYAMAGFQIAVTPPHPPPPEAEQISWALVEILLKQRSGPFLVKVFCFVHAFRYAKKESQSLCWAAALSEILVIFASYLPECALSRVILDVLVHEGSNGIVWVSPLFVTGIVLTAVGAGIRYWCYCELGNLFTFEVSIRNDHRLVQSGPYDAVRHPGYTGIILAVSGVFCFSFAPGSWIQECGVLDTLVGRCAVMLQTGIVAFIICGLILRTNAEDKLLEKHFGDEWVNWSARVPYKLIPVTCPICSNRVESHNINAHIDQGCRDVSAEREFTSQSKPKLSSQSSDTSDVGHRKKIAPIFNSKSKPAMASQSSALMTPTALKRKTQEAVPKSVGDPPAKRSKTTLQDAAPLAEKLRPVIFKDFVGHHHVVDLIRNGFAGSVILWGPSGCGKTTLARLIATQTDAVFKELSATTASINDVRAIVDAAKSTLALTAKKTVLFFDENRGELMRDGPLNLEQDIFLPSLEKGYIQLIGATTENPSFKLNGALLSRCRVFALDRLQDRDIQNIVTQSLDRLSRDAGSSHGLADKVVETIVRMSSGDARVAISLVEIALKVPEDCDEAKTIALIRRSAATNYDTAEDHYNLISALHKSIRGSQADAALYWLARMLTGGDDPVYICRRLVVCASEDIGLADNHALPLATATLTACQHVGMPECRINLAHLVVYLSKAPKSTVSYEAYKKAEAAALEHPTLAVPLAVRNAPTGLMESIGYGEGYRYNPDYAHPVTNTYLPPELEARPFLRKDGEMAGKMWDEAALVAWETKKTTESSGREDSRRIYSGPVAATDPKVVGVGLDRPAERFAPPTILKHLKRLSTIACALEQHLLHLRKFVYRLDGDNIRFGLNKDLGFDEKSRVENIRRIGEVSKLFTDASCITPTAFISPYRADRAMARDLHEKASLAFIEVFIDAPISVVEQRDPKGLYKKARAGEIKDFTGISAPYEAPENPEIHIKTDESDVQESVRIIMEYLTTHGFIQM</sequence>
<dbReference type="InterPro" id="IPR051314">
    <property type="entry name" value="AAA_ATPase_RarA/MGS1/WRNIP1"/>
</dbReference>
<keyword evidence="16" id="KW-0732">Signal</keyword>
<evidence type="ECO:0000256" key="2">
    <source>
        <dbReference type="ARBA" id="ARBA00008959"/>
    </source>
</evidence>
<dbReference type="EMBL" id="CAVNYO010000086">
    <property type="protein sequence ID" value="CAK5265342.1"/>
    <property type="molecule type" value="Genomic_DNA"/>
</dbReference>
<keyword evidence="6" id="KW-0547">Nucleotide-binding</keyword>
<dbReference type="Pfam" id="PF04140">
    <property type="entry name" value="ICMT"/>
    <property type="match status" value="1"/>
</dbReference>
<dbReference type="InterPro" id="IPR021886">
    <property type="entry name" value="MgsA_C"/>
</dbReference>
<dbReference type="GO" id="GO:0006271">
    <property type="term" value="P:DNA strand elongation involved in DNA replication"/>
    <property type="evidence" value="ECO:0007669"/>
    <property type="project" value="UniProtKB-ARBA"/>
</dbReference>
<feature type="transmembrane region" description="Helical" evidence="14">
    <location>
        <begin position="108"/>
        <end position="132"/>
    </location>
</feature>
<keyword evidence="11 14" id="KW-1133">Transmembrane helix</keyword>
<dbReference type="EC" id="2.1.1.100" evidence="14"/>
<evidence type="ECO:0000256" key="15">
    <source>
        <dbReference type="SAM" id="MobiDB-lite"/>
    </source>
</evidence>
<feature type="domain" description="AAA+ ATPase" evidence="17">
    <location>
        <begin position="385"/>
        <end position="508"/>
    </location>
</feature>
<keyword evidence="3" id="KW-0808">Transferase</keyword>
<keyword evidence="8" id="KW-0863">Zinc-finger</keyword>
<keyword evidence="5" id="KW-0479">Metal-binding</keyword>
<dbReference type="Gene3D" id="1.10.8.60">
    <property type="match status" value="1"/>
</dbReference>
<dbReference type="GO" id="GO:0004671">
    <property type="term" value="F:protein C-terminal S-isoprenylcysteine carboxyl O-methyltransferase activity"/>
    <property type="evidence" value="ECO:0007669"/>
    <property type="project" value="UniProtKB-EC"/>
</dbReference>
<dbReference type="GO" id="GO:0000731">
    <property type="term" value="P:DNA synthesis involved in DNA repair"/>
    <property type="evidence" value="ECO:0007669"/>
    <property type="project" value="TreeGrafter"/>
</dbReference>